<dbReference type="InterPro" id="IPR001480">
    <property type="entry name" value="Bulb-type_lectin_dom"/>
</dbReference>
<gene>
    <name evidence="16" type="ORF">VNO77_37179</name>
</gene>
<comment type="similarity">
    <text evidence="11">Belongs to the protein kinase superfamily. Ser/Thr protein kinase family.</text>
</comment>
<evidence type="ECO:0000256" key="13">
    <source>
        <dbReference type="SAM" id="SignalP"/>
    </source>
</evidence>
<dbReference type="Gene3D" id="2.90.10.10">
    <property type="entry name" value="Bulb-type lectin domain"/>
    <property type="match status" value="1"/>
</dbReference>
<evidence type="ECO:0000259" key="15">
    <source>
        <dbReference type="PROSITE" id="PS50948"/>
    </source>
</evidence>
<evidence type="ECO:0000256" key="1">
    <source>
        <dbReference type="ARBA" id="ARBA00022527"/>
    </source>
</evidence>
<dbReference type="PANTHER" id="PTHR32444:SF234">
    <property type="entry name" value="RECEPTOR-LIKE SERINE_THREONINE-PROTEIN KINASE"/>
    <property type="match status" value="1"/>
</dbReference>
<dbReference type="InterPro" id="IPR024171">
    <property type="entry name" value="SRK-like_kinase"/>
</dbReference>
<comment type="catalytic activity">
    <reaction evidence="11">
        <text>L-threonyl-[protein] + ATP = O-phospho-L-threonyl-[protein] + ADP + H(+)</text>
        <dbReference type="Rhea" id="RHEA:46608"/>
        <dbReference type="Rhea" id="RHEA-COMP:11060"/>
        <dbReference type="Rhea" id="RHEA-COMP:11605"/>
        <dbReference type="ChEBI" id="CHEBI:15378"/>
        <dbReference type="ChEBI" id="CHEBI:30013"/>
        <dbReference type="ChEBI" id="CHEBI:30616"/>
        <dbReference type="ChEBI" id="CHEBI:61977"/>
        <dbReference type="ChEBI" id="CHEBI:456216"/>
        <dbReference type="EC" id="2.7.11.1"/>
    </reaction>
</comment>
<feature type="signal peptide" evidence="13">
    <location>
        <begin position="1"/>
        <end position="25"/>
    </location>
</feature>
<proteinExistence type="inferred from homology"/>
<keyword evidence="12" id="KW-0812">Transmembrane</keyword>
<keyword evidence="7 11" id="KW-0067">ATP-binding</keyword>
<comment type="catalytic activity">
    <reaction evidence="11">
        <text>L-seryl-[protein] + ATP = O-phospho-L-seryl-[protein] + ADP + H(+)</text>
        <dbReference type="Rhea" id="RHEA:17989"/>
        <dbReference type="Rhea" id="RHEA-COMP:9863"/>
        <dbReference type="Rhea" id="RHEA-COMP:11604"/>
        <dbReference type="ChEBI" id="CHEBI:15378"/>
        <dbReference type="ChEBI" id="CHEBI:29999"/>
        <dbReference type="ChEBI" id="CHEBI:30616"/>
        <dbReference type="ChEBI" id="CHEBI:83421"/>
        <dbReference type="ChEBI" id="CHEBI:456216"/>
        <dbReference type="EC" id="2.7.11.1"/>
    </reaction>
</comment>
<evidence type="ECO:0000256" key="10">
    <source>
        <dbReference type="ARBA" id="ARBA00023180"/>
    </source>
</evidence>
<accession>A0AAN9KBU7</accession>
<dbReference type="PIRSF" id="PIRSF000641">
    <property type="entry name" value="SRK"/>
    <property type="match status" value="1"/>
</dbReference>
<dbReference type="FunFam" id="2.90.10.10:FF:000001">
    <property type="entry name" value="G-type lectin S-receptor-like serine/threonine-protein kinase"/>
    <property type="match status" value="1"/>
</dbReference>
<dbReference type="Proteomes" id="UP001367508">
    <property type="component" value="Unassembled WGS sequence"/>
</dbReference>
<evidence type="ECO:0000256" key="5">
    <source>
        <dbReference type="ARBA" id="ARBA00022741"/>
    </source>
</evidence>
<evidence type="ECO:0000256" key="2">
    <source>
        <dbReference type="ARBA" id="ARBA00022553"/>
    </source>
</evidence>
<dbReference type="EC" id="2.7.11.1" evidence="11"/>
<evidence type="ECO:0000256" key="12">
    <source>
        <dbReference type="SAM" id="Phobius"/>
    </source>
</evidence>
<feature type="transmembrane region" description="Helical" evidence="12">
    <location>
        <begin position="716"/>
        <end position="735"/>
    </location>
</feature>
<dbReference type="PANTHER" id="PTHR32444">
    <property type="entry name" value="BULB-TYPE LECTIN DOMAIN-CONTAINING PROTEIN"/>
    <property type="match status" value="1"/>
</dbReference>
<evidence type="ECO:0000256" key="11">
    <source>
        <dbReference type="PIRNR" id="PIRNR000641"/>
    </source>
</evidence>
<dbReference type="SUPFAM" id="SSF56112">
    <property type="entry name" value="Protein kinase-like (PK-like)"/>
    <property type="match status" value="1"/>
</dbReference>
<dbReference type="CDD" id="cd00028">
    <property type="entry name" value="B_lectin"/>
    <property type="match status" value="1"/>
</dbReference>
<dbReference type="GO" id="GO:0004674">
    <property type="term" value="F:protein serine/threonine kinase activity"/>
    <property type="evidence" value="ECO:0007669"/>
    <property type="project" value="UniProtKB-KW"/>
</dbReference>
<dbReference type="GO" id="GO:0005524">
    <property type="term" value="F:ATP binding"/>
    <property type="evidence" value="ECO:0007669"/>
    <property type="project" value="UniProtKB-KW"/>
</dbReference>
<dbReference type="InterPro" id="IPR011009">
    <property type="entry name" value="Kinase-like_dom_sf"/>
</dbReference>
<comment type="caution">
    <text evidence="16">The sequence shown here is derived from an EMBL/GenBank/DDBJ whole genome shotgun (WGS) entry which is preliminary data.</text>
</comment>
<dbReference type="AlphaFoldDB" id="A0AAN9KBU7"/>
<dbReference type="PROSITE" id="PS50927">
    <property type="entry name" value="BULB_LECTIN"/>
    <property type="match status" value="1"/>
</dbReference>
<evidence type="ECO:0000313" key="16">
    <source>
        <dbReference type="EMBL" id="KAK7312924.1"/>
    </source>
</evidence>
<reference evidence="16 17" key="1">
    <citation type="submission" date="2024-01" db="EMBL/GenBank/DDBJ databases">
        <title>The genomes of 5 underutilized Papilionoideae crops provide insights into root nodulation and disease resistanc.</title>
        <authorList>
            <person name="Jiang F."/>
        </authorList>
    </citation>
    <scope>NUCLEOTIDE SEQUENCE [LARGE SCALE GENOMIC DNA]</scope>
    <source>
        <strain evidence="16">LVBAO_FW01</strain>
        <tissue evidence="16">Leaves</tissue>
    </source>
</reference>
<keyword evidence="12" id="KW-0472">Membrane</keyword>
<dbReference type="SMART" id="SM00108">
    <property type="entry name" value="B_lectin"/>
    <property type="match status" value="1"/>
</dbReference>
<protein>
    <recommendedName>
        <fullName evidence="11">Receptor-like serine/threonine-protein kinase</fullName>
        <ecNumber evidence="11">2.7.11.1</ecNumber>
    </recommendedName>
</protein>
<keyword evidence="8" id="KW-1015">Disulfide bond</keyword>
<dbReference type="SMART" id="SM00473">
    <property type="entry name" value="PAN_AP"/>
    <property type="match status" value="1"/>
</dbReference>
<keyword evidence="6 11" id="KW-0418">Kinase</keyword>
<feature type="transmembrane region" description="Helical" evidence="12">
    <location>
        <begin position="438"/>
        <end position="458"/>
    </location>
</feature>
<keyword evidence="10" id="KW-0325">Glycoprotein</keyword>
<evidence type="ECO:0000256" key="3">
    <source>
        <dbReference type="ARBA" id="ARBA00022679"/>
    </source>
</evidence>
<evidence type="ECO:0000256" key="4">
    <source>
        <dbReference type="ARBA" id="ARBA00022729"/>
    </source>
</evidence>
<evidence type="ECO:0000256" key="9">
    <source>
        <dbReference type="ARBA" id="ARBA00023170"/>
    </source>
</evidence>
<dbReference type="Pfam" id="PF00954">
    <property type="entry name" value="S_locus_glycop"/>
    <property type="match status" value="1"/>
</dbReference>
<evidence type="ECO:0000256" key="7">
    <source>
        <dbReference type="ARBA" id="ARBA00022840"/>
    </source>
</evidence>
<keyword evidence="2" id="KW-0597">Phosphoprotein</keyword>
<dbReference type="FunFam" id="3.50.4.10:FF:000002">
    <property type="entry name" value="G-type lectin S-receptor-like serine/threonine-protein kinase"/>
    <property type="match status" value="1"/>
</dbReference>
<keyword evidence="9" id="KW-0675">Receptor</keyword>
<dbReference type="Pfam" id="PF07714">
    <property type="entry name" value="PK_Tyr_Ser-Thr"/>
    <property type="match status" value="1"/>
</dbReference>
<dbReference type="GO" id="GO:0048544">
    <property type="term" value="P:recognition of pollen"/>
    <property type="evidence" value="ECO:0007669"/>
    <property type="project" value="InterPro"/>
</dbReference>
<dbReference type="Pfam" id="PF01453">
    <property type="entry name" value="B_lectin"/>
    <property type="match status" value="1"/>
</dbReference>
<evidence type="ECO:0000256" key="6">
    <source>
        <dbReference type="ARBA" id="ARBA00022777"/>
    </source>
</evidence>
<keyword evidence="12" id="KW-1133">Transmembrane helix</keyword>
<dbReference type="InterPro" id="IPR036426">
    <property type="entry name" value="Bulb-type_lectin_dom_sf"/>
</dbReference>
<dbReference type="Gene3D" id="1.10.510.10">
    <property type="entry name" value="Transferase(Phosphotransferase) domain 1"/>
    <property type="match status" value="1"/>
</dbReference>
<organism evidence="16 17">
    <name type="scientific">Canavalia gladiata</name>
    <name type="common">Sword bean</name>
    <name type="synonym">Dolichos gladiatus</name>
    <dbReference type="NCBI Taxonomy" id="3824"/>
    <lineage>
        <taxon>Eukaryota</taxon>
        <taxon>Viridiplantae</taxon>
        <taxon>Streptophyta</taxon>
        <taxon>Embryophyta</taxon>
        <taxon>Tracheophyta</taxon>
        <taxon>Spermatophyta</taxon>
        <taxon>Magnoliopsida</taxon>
        <taxon>eudicotyledons</taxon>
        <taxon>Gunneridae</taxon>
        <taxon>Pentapetalae</taxon>
        <taxon>rosids</taxon>
        <taxon>fabids</taxon>
        <taxon>Fabales</taxon>
        <taxon>Fabaceae</taxon>
        <taxon>Papilionoideae</taxon>
        <taxon>50 kb inversion clade</taxon>
        <taxon>NPAAA clade</taxon>
        <taxon>indigoferoid/millettioid clade</taxon>
        <taxon>Phaseoleae</taxon>
        <taxon>Canavalia</taxon>
    </lineage>
</organism>
<feature type="domain" description="Bulb-type lectin" evidence="14">
    <location>
        <begin position="26"/>
        <end position="146"/>
    </location>
</feature>
<dbReference type="Pfam" id="PF08276">
    <property type="entry name" value="PAN_2"/>
    <property type="match status" value="1"/>
</dbReference>
<dbReference type="EMBL" id="JAYMYQ010000009">
    <property type="protein sequence ID" value="KAK7312924.1"/>
    <property type="molecule type" value="Genomic_DNA"/>
</dbReference>
<dbReference type="InterPro" id="IPR000858">
    <property type="entry name" value="S_locus_glycoprot_dom"/>
</dbReference>
<evidence type="ECO:0000259" key="14">
    <source>
        <dbReference type="PROSITE" id="PS50927"/>
    </source>
</evidence>
<feature type="chain" id="PRO_5042871252" description="Receptor-like serine/threonine-protein kinase" evidence="13">
    <location>
        <begin position="26"/>
        <end position="736"/>
    </location>
</feature>
<dbReference type="InterPro" id="IPR003609">
    <property type="entry name" value="Pan_app"/>
</dbReference>
<keyword evidence="17" id="KW-1185">Reference proteome</keyword>
<dbReference type="CDD" id="cd01098">
    <property type="entry name" value="PAN_AP_plant"/>
    <property type="match status" value="1"/>
</dbReference>
<sequence length="736" mass="83190">MANLTFIIVILAYIIVVPYARVSKAADSITVSGSITDGTTLVSQKGTFELGFFSPGKSNKRYLGIWYKKVPDHTVVWVANGDNPINGSSGMLKVNSTGNLVLTQNDTVFWNTTSRKQAKNPVVVLLDNGNLVVRNEGDANQEDYLWQSFDFPSNTQLPDMKLGRSLQLGIDWRVRSWKSPDDPSPGEFSWGIELYNYPEYYLMNGNEKFFRIGPWNGLYFSGLPEQTANSIYGFEYVNNKDEIYFINTLKNDSVISITVLNQSSFSRFVWVEGDKTWRTFKSLPNGFCDTYGLCGAYGNCMSTETQVCQCLKGFTPKSPQAWNSSNWSQGCVRNIPLSCKDKDKDGFAKFQSLKVPDTTYTWMNQTMSLEECRVMCLNNCSCMAYTNSDIRGTGSGCVMWFGDLIDIKQYQSRGQDLYIRMSALELEPRHKKNMLRTIVAATVSSICGVLLLSSYFVYRVRRNTAERSEEQVEDLDLPLFNLQEIATATKDFSLANKIGEGGFGPVYRPRPVYFCGYMAPEYAVDGLFSVKSDVFSFGILILEIICGKRNKAYYHTDNTLNLVGLAWTMWKEDRALELIDSNMGDSYIVSEVLRCMHVGLLCVQQHPDDRPTMDFVILMLGSEIELAEPKEPGFISRDISTERGLHTNPKDQSSTSEITISLLKPRTDVHEIDGMYSCVELYPNNMAKVEKIQVSLLVTIQLVEQHMEQGYPAMHTPWFIAFFFPVIPCVLLSNLH</sequence>
<dbReference type="SUPFAM" id="SSF51110">
    <property type="entry name" value="alpha-D-mannose-specific plant lectins"/>
    <property type="match status" value="1"/>
</dbReference>
<dbReference type="PROSITE" id="PS50948">
    <property type="entry name" value="PAN"/>
    <property type="match status" value="1"/>
</dbReference>
<keyword evidence="3 11" id="KW-0808">Transferase</keyword>
<evidence type="ECO:0000313" key="17">
    <source>
        <dbReference type="Proteomes" id="UP001367508"/>
    </source>
</evidence>
<evidence type="ECO:0000256" key="8">
    <source>
        <dbReference type="ARBA" id="ARBA00023157"/>
    </source>
</evidence>
<keyword evidence="4 13" id="KW-0732">Signal</keyword>
<keyword evidence="5 11" id="KW-0547">Nucleotide-binding</keyword>
<keyword evidence="1 11" id="KW-0723">Serine/threonine-protein kinase</keyword>
<dbReference type="Gene3D" id="3.50.4.10">
    <property type="entry name" value="Hepatocyte Growth Factor"/>
    <property type="match status" value="1"/>
</dbReference>
<name>A0AAN9KBU7_CANGL</name>
<feature type="domain" description="Apple" evidence="15">
    <location>
        <begin position="339"/>
        <end position="422"/>
    </location>
</feature>
<dbReference type="InterPro" id="IPR001245">
    <property type="entry name" value="Ser-Thr/Tyr_kinase_cat_dom"/>
</dbReference>